<proteinExistence type="predicted"/>
<sequence length="79" mass="8880">MRSNTTRFLASSAKSRTVCLPVLIPFPLSIRCDGIATQFRATTGSKPSDRISPPAPRDVEEKQRIRAPKRERRSDSTHE</sequence>
<evidence type="ECO:0000313" key="2">
    <source>
        <dbReference type="EMBL" id="RRT71816.1"/>
    </source>
</evidence>
<dbReference type="Proteomes" id="UP000287651">
    <property type="component" value="Unassembled WGS sequence"/>
</dbReference>
<name>A0A427A6C4_ENSVE</name>
<gene>
    <name evidence="2" type="ORF">B296_00034728</name>
</gene>
<evidence type="ECO:0000313" key="3">
    <source>
        <dbReference type="Proteomes" id="UP000287651"/>
    </source>
</evidence>
<accession>A0A427A6C4</accession>
<dbReference type="EMBL" id="AMZH03003601">
    <property type="protein sequence ID" value="RRT71816.1"/>
    <property type="molecule type" value="Genomic_DNA"/>
</dbReference>
<dbReference type="AlphaFoldDB" id="A0A427A6C4"/>
<comment type="caution">
    <text evidence="2">The sequence shown here is derived from an EMBL/GenBank/DDBJ whole genome shotgun (WGS) entry which is preliminary data.</text>
</comment>
<protein>
    <submittedName>
        <fullName evidence="2">Uncharacterized protein</fullName>
    </submittedName>
</protein>
<feature type="region of interest" description="Disordered" evidence="1">
    <location>
        <begin position="40"/>
        <end position="79"/>
    </location>
</feature>
<reference evidence="2 3" key="1">
    <citation type="journal article" date="2014" name="Agronomy (Basel)">
        <title>A Draft Genome Sequence for Ensete ventricosum, the Drought-Tolerant Tree Against Hunger.</title>
        <authorList>
            <person name="Harrison J."/>
            <person name="Moore K.A."/>
            <person name="Paszkiewicz K."/>
            <person name="Jones T."/>
            <person name="Grant M."/>
            <person name="Ambacheew D."/>
            <person name="Muzemil S."/>
            <person name="Studholme D.J."/>
        </authorList>
    </citation>
    <scope>NUCLEOTIDE SEQUENCE [LARGE SCALE GENOMIC DNA]</scope>
</reference>
<organism evidence="2 3">
    <name type="scientific">Ensete ventricosum</name>
    <name type="common">Abyssinian banana</name>
    <name type="synonym">Musa ensete</name>
    <dbReference type="NCBI Taxonomy" id="4639"/>
    <lineage>
        <taxon>Eukaryota</taxon>
        <taxon>Viridiplantae</taxon>
        <taxon>Streptophyta</taxon>
        <taxon>Embryophyta</taxon>
        <taxon>Tracheophyta</taxon>
        <taxon>Spermatophyta</taxon>
        <taxon>Magnoliopsida</taxon>
        <taxon>Liliopsida</taxon>
        <taxon>Zingiberales</taxon>
        <taxon>Musaceae</taxon>
        <taxon>Ensete</taxon>
    </lineage>
</organism>
<evidence type="ECO:0000256" key="1">
    <source>
        <dbReference type="SAM" id="MobiDB-lite"/>
    </source>
</evidence>